<gene>
    <name evidence="8" type="primary">mcl</name>
    <name evidence="8" type="ORF">CUJ84_Chr004714</name>
</gene>
<evidence type="ECO:0000256" key="4">
    <source>
        <dbReference type="ARBA" id="ARBA00022842"/>
    </source>
</evidence>
<dbReference type="PANTHER" id="PTHR11105:SF0">
    <property type="entry name" value="CITRAMALYL-COA LYASE, MITOCHONDRIAL"/>
    <property type="match status" value="1"/>
</dbReference>
<evidence type="ECO:0000256" key="5">
    <source>
        <dbReference type="PIRSR" id="PIRSR015582-1"/>
    </source>
</evidence>
<dbReference type="InterPro" id="IPR015813">
    <property type="entry name" value="Pyrv/PenolPyrv_kinase-like_dom"/>
</dbReference>
<sequence>MFWGGLLASTVKAWHYFAMSRNPATRSAHLRRSVLSVPAINPRALEKTHAVDCDAVIFDLEDSVAPERKAEARENLRNFFSARPLEGKERIIRINDLSTNFGLADMELVIALNPDAVLLPKVDEPQDVMAVGDLLSEADASEDLRIWAMIETPRGILNAAVIAEAGRTPGSRLDCLVVGLNDLRKETGVLPQPGRSYLVPWLMQVVLAVSAYGLDAIDSVFNDFRDEQGFDAECLQGRAMGFAGKMLIHPAQIEPANRHFGPDPAAIAEAEAIISAFADPASDGLNVINAGGRMVERLHLVQAESLVHKARLIAARQAVARKTM</sequence>
<accession>A0A2K9Z9S8</accession>
<dbReference type="InterPro" id="IPR011206">
    <property type="entry name" value="Citrate_lyase_beta/mcl1/mcl2"/>
</dbReference>
<proteinExistence type="inferred from homology"/>
<evidence type="ECO:0000256" key="2">
    <source>
        <dbReference type="ARBA" id="ARBA00005568"/>
    </source>
</evidence>
<dbReference type="GO" id="GO:0047777">
    <property type="term" value="F:(S)-citramalyl-CoA lyase activity"/>
    <property type="evidence" value="ECO:0007669"/>
    <property type="project" value="TreeGrafter"/>
</dbReference>
<dbReference type="InterPro" id="IPR040442">
    <property type="entry name" value="Pyrv_kinase-like_dom_sf"/>
</dbReference>
<evidence type="ECO:0000256" key="6">
    <source>
        <dbReference type="PIRSR" id="PIRSR015582-2"/>
    </source>
</evidence>
<evidence type="ECO:0000259" key="7">
    <source>
        <dbReference type="Pfam" id="PF03328"/>
    </source>
</evidence>
<keyword evidence="3 6" id="KW-0479">Metal-binding</keyword>
<dbReference type="EC" id="3.1.2.30" evidence="8"/>
<feature type="binding site" evidence="5">
    <location>
        <position position="93"/>
    </location>
    <ligand>
        <name>substrate</name>
    </ligand>
</feature>
<feature type="binding site" evidence="6">
    <location>
        <position position="151"/>
    </location>
    <ligand>
        <name>Mg(2+)</name>
        <dbReference type="ChEBI" id="CHEBI:18420"/>
    </ligand>
</feature>
<evidence type="ECO:0000313" key="8">
    <source>
        <dbReference type="EMBL" id="AUW45017.1"/>
    </source>
</evidence>
<feature type="domain" description="HpcH/HpaI aldolase/citrate lyase" evidence="7">
    <location>
        <begin position="32"/>
        <end position="250"/>
    </location>
</feature>
<dbReference type="PIRSF" id="PIRSF015582">
    <property type="entry name" value="Cit_lyase_B"/>
    <property type="match status" value="1"/>
</dbReference>
<dbReference type="InterPro" id="IPR005000">
    <property type="entry name" value="Aldolase/citrate-lyase_domain"/>
</dbReference>
<dbReference type="EMBL" id="CP025012">
    <property type="protein sequence ID" value="AUW45017.1"/>
    <property type="molecule type" value="Genomic_DNA"/>
</dbReference>
<evidence type="ECO:0000256" key="3">
    <source>
        <dbReference type="ARBA" id="ARBA00022723"/>
    </source>
</evidence>
<keyword evidence="8" id="KW-0378">Hydrolase</keyword>
<organism evidence="8 9">
    <name type="scientific">Rhizobium leguminosarum</name>
    <dbReference type="NCBI Taxonomy" id="384"/>
    <lineage>
        <taxon>Bacteria</taxon>
        <taxon>Pseudomonadati</taxon>
        <taxon>Pseudomonadota</taxon>
        <taxon>Alphaproteobacteria</taxon>
        <taxon>Hyphomicrobiales</taxon>
        <taxon>Rhizobiaceae</taxon>
        <taxon>Rhizobium/Agrobacterium group</taxon>
        <taxon>Rhizobium</taxon>
    </lineage>
</organism>
<dbReference type="PANTHER" id="PTHR11105">
    <property type="entry name" value="CITRATE LYASE SUBUNIT BETA-RELATED"/>
    <property type="match status" value="1"/>
</dbReference>
<dbReference type="InterPro" id="IPR040186">
    <property type="entry name" value="Citramalyl-CoA_lyase"/>
</dbReference>
<protein>
    <submittedName>
        <fullName evidence="8">(3S)-malyl-CoA thioesterase</fullName>
        <ecNumber evidence="8">3.1.2.30</ecNumber>
    </submittedName>
</protein>
<dbReference type="Pfam" id="PF03328">
    <property type="entry name" value="HpcH_HpaI"/>
    <property type="match status" value="1"/>
</dbReference>
<feature type="binding site" evidence="5">
    <location>
        <position position="151"/>
    </location>
    <ligand>
        <name>substrate</name>
    </ligand>
</feature>
<dbReference type="GO" id="GO:0016787">
    <property type="term" value="F:hydrolase activity"/>
    <property type="evidence" value="ECO:0007669"/>
    <property type="project" value="UniProtKB-KW"/>
</dbReference>
<reference evidence="8 9" key="1">
    <citation type="submission" date="2017-11" db="EMBL/GenBank/DDBJ databases">
        <title>Complete genome of Rhizobium leguminosarum Norway, an ineffective micro-symbiont.</title>
        <authorList>
            <person name="Hoffrichter A."/>
            <person name="Liang J."/>
            <person name="Brachmann A."/>
            <person name="Marin M."/>
        </authorList>
    </citation>
    <scope>NUCLEOTIDE SEQUENCE [LARGE SCALE GENOMIC DNA]</scope>
    <source>
        <strain evidence="8 9">Norway</strain>
    </source>
</reference>
<comment type="cofactor">
    <cofactor evidence="1">
        <name>Mg(2+)</name>
        <dbReference type="ChEBI" id="CHEBI:18420"/>
    </cofactor>
</comment>
<comment type="similarity">
    <text evidence="2">Belongs to the HpcH/HpaI aldolase family.</text>
</comment>
<keyword evidence="4 6" id="KW-0460">Magnesium</keyword>
<dbReference type="AlphaFoldDB" id="A0A2K9Z9S8"/>
<dbReference type="GO" id="GO:0106064">
    <property type="term" value="P:regulation of cobalamin metabolic process"/>
    <property type="evidence" value="ECO:0007669"/>
    <property type="project" value="TreeGrafter"/>
</dbReference>
<dbReference type="Gene3D" id="3.20.20.60">
    <property type="entry name" value="Phosphoenolpyruvate-binding domains"/>
    <property type="match status" value="1"/>
</dbReference>
<dbReference type="GO" id="GO:0046872">
    <property type="term" value="F:metal ion binding"/>
    <property type="evidence" value="ECO:0007669"/>
    <property type="project" value="UniProtKB-KW"/>
</dbReference>
<evidence type="ECO:0000313" key="9">
    <source>
        <dbReference type="Proteomes" id="UP000238523"/>
    </source>
</evidence>
<evidence type="ECO:0000256" key="1">
    <source>
        <dbReference type="ARBA" id="ARBA00001946"/>
    </source>
</evidence>
<feature type="binding site" evidence="6">
    <location>
        <position position="182"/>
    </location>
    <ligand>
        <name>Mg(2+)</name>
        <dbReference type="ChEBI" id="CHEBI:18420"/>
    </ligand>
</feature>
<name>A0A2K9Z9S8_RHILE</name>
<dbReference type="SUPFAM" id="SSF51621">
    <property type="entry name" value="Phosphoenolpyruvate/pyruvate domain"/>
    <property type="match status" value="1"/>
</dbReference>
<dbReference type="Proteomes" id="UP000238523">
    <property type="component" value="Chromosome"/>
</dbReference>